<dbReference type="GO" id="GO:0005739">
    <property type="term" value="C:mitochondrion"/>
    <property type="evidence" value="ECO:0007669"/>
    <property type="project" value="TreeGrafter"/>
</dbReference>
<dbReference type="PANTHER" id="PTHR11606">
    <property type="entry name" value="GLUTAMATE DEHYDROGENASE"/>
    <property type="match status" value="1"/>
</dbReference>
<dbReference type="CDD" id="cd01076">
    <property type="entry name" value="NAD_bind_1_Glu_DH"/>
    <property type="match status" value="1"/>
</dbReference>
<dbReference type="Gene3D" id="3.40.50.720">
    <property type="entry name" value="NAD(P)-binding Rossmann-like Domain"/>
    <property type="match status" value="1"/>
</dbReference>
<dbReference type="Pfam" id="PF00208">
    <property type="entry name" value="ELFV_dehydrog"/>
    <property type="match status" value="1"/>
</dbReference>
<comment type="caution">
    <text evidence="3">The sequence shown here is derived from an EMBL/GenBank/DDBJ whole genome shotgun (WGS) entry which is preliminary data.</text>
</comment>
<dbReference type="AlphaFoldDB" id="X0S7D0"/>
<proteinExistence type="predicted"/>
<sequence length="235" mass="25797">GGSKGRKEATGRGVAIITREFFKAKKKNLKRAKIAIQGFGNVGGHTALFLSQMGAKIVAASDASGALVDPNGLDISGLLDCVEKHACIIKHPGNQIDRDELLFQDVDVLIPAALENQIHLKNAHKIKAKIIVEGANGPTTPEADEILEQREIQVIPDILANAGGVVVSHLEWVQALSGLFWEEEQVNAELERKMVKSFKEVWERAIQRNVSLRCASYLVAIERIAEVYRFRGLFP</sequence>
<dbReference type="InterPro" id="IPR006096">
    <property type="entry name" value="Glu/Leu/Phe/Val/Trp_DH_C"/>
</dbReference>
<dbReference type="GO" id="GO:0004352">
    <property type="term" value="F:glutamate dehydrogenase (NAD+) activity"/>
    <property type="evidence" value="ECO:0007669"/>
    <property type="project" value="TreeGrafter"/>
</dbReference>
<dbReference type="GO" id="GO:0006538">
    <property type="term" value="P:L-glutamate catabolic process"/>
    <property type="evidence" value="ECO:0007669"/>
    <property type="project" value="TreeGrafter"/>
</dbReference>
<organism evidence="3">
    <name type="scientific">marine sediment metagenome</name>
    <dbReference type="NCBI Taxonomy" id="412755"/>
    <lineage>
        <taxon>unclassified sequences</taxon>
        <taxon>metagenomes</taxon>
        <taxon>ecological metagenomes</taxon>
    </lineage>
</organism>
<feature type="domain" description="Glutamate/phenylalanine/leucine/valine/L-tryptophan dehydrogenase C-terminal" evidence="2">
    <location>
        <begin position="3"/>
        <end position="232"/>
    </location>
</feature>
<accession>X0S7D0</accession>
<reference evidence="3" key="1">
    <citation type="journal article" date="2014" name="Front. Microbiol.">
        <title>High frequency of phylogenetically diverse reductive dehalogenase-homologous genes in deep subseafloor sedimentary metagenomes.</title>
        <authorList>
            <person name="Kawai M."/>
            <person name="Futagami T."/>
            <person name="Toyoda A."/>
            <person name="Takaki Y."/>
            <person name="Nishi S."/>
            <person name="Hori S."/>
            <person name="Arai W."/>
            <person name="Tsubouchi T."/>
            <person name="Morono Y."/>
            <person name="Uchiyama I."/>
            <person name="Ito T."/>
            <person name="Fujiyama A."/>
            <person name="Inagaki F."/>
            <person name="Takami H."/>
        </authorList>
    </citation>
    <scope>NUCLEOTIDE SEQUENCE</scope>
    <source>
        <strain evidence="3">Expedition CK06-06</strain>
    </source>
</reference>
<dbReference type="PANTHER" id="PTHR11606:SF13">
    <property type="entry name" value="GLUTAMATE DEHYDROGENASE 1, MITOCHONDRIAL"/>
    <property type="match status" value="1"/>
</dbReference>
<dbReference type="InterPro" id="IPR033922">
    <property type="entry name" value="NAD_bind_Glu_DH"/>
</dbReference>
<protein>
    <recommendedName>
        <fullName evidence="2">Glutamate/phenylalanine/leucine/valine/L-tryptophan dehydrogenase C-terminal domain-containing protein</fullName>
    </recommendedName>
</protein>
<dbReference type="SUPFAM" id="SSF51735">
    <property type="entry name" value="NAD(P)-binding Rossmann-fold domains"/>
    <property type="match status" value="1"/>
</dbReference>
<dbReference type="InterPro" id="IPR036291">
    <property type="entry name" value="NAD(P)-bd_dom_sf"/>
</dbReference>
<name>X0S7D0_9ZZZZ</name>
<evidence type="ECO:0000256" key="1">
    <source>
        <dbReference type="ARBA" id="ARBA00023002"/>
    </source>
</evidence>
<gene>
    <name evidence="3" type="ORF">S01H1_03348</name>
</gene>
<evidence type="ECO:0000259" key="2">
    <source>
        <dbReference type="SMART" id="SM00839"/>
    </source>
</evidence>
<dbReference type="EMBL" id="BARS01001835">
    <property type="protein sequence ID" value="GAF76914.1"/>
    <property type="molecule type" value="Genomic_DNA"/>
</dbReference>
<dbReference type="PRINTS" id="PR00082">
    <property type="entry name" value="GLFDHDRGNASE"/>
</dbReference>
<dbReference type="SMART" id="SM00839">
    <property type="entry name" value="ELFV_dehydrog"/>
    <property type="match status" value="1"/>
</dbReference>
<keyword evidence="1" id="KW-0560">Oxidoreductase</keyword>
<evidence type="ECO:0000313" key="3">
    <source>
        <dbReference type="EMBL" id="GAF76914.1"/>
    </source>
</evidence>
<dbReference type="InterPro" id="IPR006095">
    <property type="entry name" value="Glu/Leu/Phe/Val/Trp_DH"/>
</dbReference>
<feature type="non-terminal residue" evidence="3">
    <location>
        <position position="1"/>
    </location>
</feature>